<keyword evidence="5" id="KW-0808">Transferase</keyword>
<evidence type="ECO:0000259" key="13">
    <source>
        <dbReference type="Pfam" id="PF00224"/>
    </source>
</evidence>
<dbReference type="SUPFAM" id="SSF50800">
    <property type="entry name" value="PK beta-barrel domain-like"/>
    <property type="match status" value="1"/>
</dbReference>
<dbReference type="InterPro" id="IPR001697">
    <property type="entry name" value="Pyr_Knase"/>
</dbReference>
<dbReference type="FunFam" id="3.20.20.60:FF:000051">
    <property type="entry name" value="Pyruvate kinase family protein"/>
    <property type="match status" value="1"/>
</dbReference>
<proteinExistence type="inferred from homology"/>
<dbReference type="EC" id="2.7.1.40" evidence="4"/>
<dbReference type="GO" id="GO:0030955">
    <property type="term" value="F:potassium ion binding"/>
    <property type="evidence" value="ECO:0007669"/>
    <property type="project" value="InterPro"/>
</dbReference>
<keyword evidence="7" id="KW-0547">Nucleotide-binding</keyword>
<dbReference type="AlphaFoldDB" id="A0AAP0K416"/>
<keyword evidence="11" id="KW-0324">Glycolysis</keyword>
<sequence length="800" mass="86724">MTLHLLPRHVTAHQCSLPSHDCQRANTQAFTIIKSSGASQYLTSGLFVQLPKDGHHLIQLGVRLKGNSNRKHITYASRKRNDESARSNSKPETEEELLKSILLNASGNGDSARGSSEPTTGEELIESILLASGGNLTAKNSDVEVAASDVRSEEDLSQDVFESSVDQGALEKLKAVQLHILALEQWNTSRLKLCHRDYLAGATNLVHYLALKCLDISEFKKELYSIGLNLETVNSHVLASITLGIHILEHLESKSQSGPQKGNSVGLNAARSSISSLEHLKQGNNNDSTTITLRNKAASHHESLLGKLRDGRTTHIMVTVGKEVIENETLISDVIQAGATIVRINCAHGEPSVWSEIIMKVKRSSQMLERPCRILMDLAGPKLRTGFLGTGPSVMKISPKKDARGNVILPAEVWLSHKGSGPPPAHLSPNAVLSVDDCKVLKMVEVGNLLRFRDARGKLRTLKVTKKFPIFAGIGCVAECSKAAYVESGTVLYMKGKKGKLLVGRVVDVPGVEQFVRVRVGDSLTISRDLCLTPENLSKGSIGDGPRITCSSSHLFDSVKPGEPIAFDDGKIWGVIQGTSNSEIVVSITHASPKGSKLGSEKSINIPKSDIRFEGLTSKDLKDLDFVASHADMVGISFVRDVCDVAVVKKELEKRKLHNLGIVLKIETQSGFENLPFLLLQAMQSPNPLGIMIARGDLAVECGWEALADVQEEIMSICSAAQIPIIWATQVLESLVKFGQPTRAEITDVACGKSRASCIMLNKGKYIAEAVSTLDSILDSNSSRIKTKLKPLVPSSNIYQ</sequence>
<evidence type="ECO:0000256" key="6">
    <source>
        <dbReference type="ARBA" id="ARBA00022723"/>
    </source>
</evidence>
<evidence type="ECO:0000256" key="2">
    <source>
        <dbReference type="ARBA" id="ARBA00004997"/>
    </source>
</evidence>
<protein>
    <recommendedName>
        <fullName evidence="4">pyruvate kinase</fullName>
        <ecNumber evidence="4">2.7.1.40</ecNumber>
    </recommendedName>
</protein>
<accession>A0AAP0K416</accession>
<gene>
    <name evidence="14" type="ORF">Sjap_005319</name>
</gene>
<reference evidence="14 15" key="1">
    <citation type="submission" date="2024-01" db="EMBL/GenBank/DDBJ databases">
        <title>Genome assemblies of Stephania.</title>
        <authorList>
            <person name="Yang L."/>
        </authorList>
    </citation>
    <scope>NUCLEOTIDE SEQUENCE [LARGE SCALE GENOMIC DNA]</scope>
    <source>
        <strain evidence="14">QJT</strain>
        <tissue evidence="14">Leaf</tissue>
    </source>
</reference>
<dbReference type="GO" id="GO:0005524">
    <property type="term" value="F:ATP binding"/>
    <property type="evidence" value="ECO:0007669"/>
    <property type="project" value="UniProtKB-KW"/>
</dbReference>
<evidence type="ECO:0000256" key="11">
    <source>
        <dbReference type="ARBA" id="ARBA00023152"/>
    </source>
</evidence>
<keyword evidence="9" id="KW-0067">ATP-binding</keyword>
<evidence type="ECO:0000256" key="7">
    <source>
        <dbReference type="ARBA" id="ARBA00022741"/>
    </source>
</evidence>
<feature type="domain" description="Pyruvate kinase barrel" evidence="13">
    <location>
        <begin position="312"/>
        <end position="400"/>
    </location>
</feature>
<dbReference type="PANTHER" id="PTHR11817">
    <property type="entry name" value="PYRUVATE KINASE"/>
    <property type="match status" value="1"/>
</dbReference>
<evidence type="ECO:0000256" key="3">
    <source>
        <dbReference type="ARBA" id="ARBA00008663"/>
    </source>
</evidence>
<evidence type="ECO:0000256" key="5">
    <source>
        <dbReference type="ARBA" id="ARBA00022679"/>
    </source>
</evidence>
<dbReference type="SUPFAM" id="SSF51621">
    <property type="entry name" value="Phosphoenolpyruvate/pyruvate domain"/>
    <property type="match status" value="1"/>
</dbReference>
<evidence type="ECO:0000256" key="1">
    <source>
        <dbReference type="ARBA" id="ARBA00001958"/>
    </source>
</evidence>
<keyword evidence="8" id="KW-0418">Kinase</keyword>
<keyword evidence="15" id="KW-1185">Reference proteome</keyword>
<keyword evidence="12" id="KW-0670">Pyruvate</keyword>
<dbReference type="GO" id="GO:0004743">
    <property type="term" value="F:pyruvate kinase activity"/>
    <property type="evidence" value="ECO:0007669"/>
    <property type="project" value="UniProtKB-EC"/>
</dbReference>
<evidence type="ECO:0000256" key="8">
    <source>
        <dbReference type="ARBA" id="ARBA00022777"/>
    </source>
</evidence>
<dbReference type="EMBL" id="JBBNAE010000002">
    <property type="protein sequence ID" value="KAK9145416.1"/>
    <property type="molecule type" value="Genomic_DNA"/>
</dbReference>
<organism evidence="14 15">
    <name type="scientific">Stephania japonica</name>
    <dbReference type="NCBI Taxonomy" id="461633"/>
    <lineage>
        <taxon>Eukaryota</taxon>
        <taxon>Viridiplantae</taxon>
        <taxon>Streptophyta</taxon>
        <taxon>Embryophyta</taxon>
        <taxon>Tracheophyta</taxon>
        <taxon>Spermatophyta</taxon>
        <taxon>Magnoliopsida</taxon>
        <taxon>Ranunculales</taxon>
        <taxon>Menispermaceae</taxon>
        <taxon>Menispermoideae</taxon>
        <taxon>Cissampelideae</taxon>
        <taxon>Stephania</taxon>
    </lineage>
</organism>
<evidence type="ECO:0000313" key="15">
    <source>
        <dbReference type="Proteomes" id="UP001417504"/>
    </source>
</evidence>
<dbReference type="InterPro" id="IPR015813">
    <property type="entry name" value="Pyrv/PenolPyrv_kinase-like_dom"/>
</dbReference>
<comment type="caution">
    <text evidence="14">The sequence shown here is derived from an EMBL/GenBank/DDBJ whole genome shotgun (WGS) entry which is preliminary data.</text>
</comment>
<dbReference type="GO" id="GO:0000287">
    <property type="term" value="F:magnesium ion binding"/>
    <property type="evidence" value="ECO:0007669"/>
    <property type="project" value="InterPro"/>
</dbReference>
<comment type="similarity">
    <text evidence="3">Belongs to the pyruvate kinase family.</text>
</comment>
<comment type="cofactor">
    <cofactor evidence="1">
        <name>K(+)</name>
        <dbReference type="ChEBI" id="CHEBI:29103"/>
    </cofactor>
</comment>
<dbReference type="Pfam" id="PF00224">
    <property type="entry name" value="PK"/>
    <property type="match status" value="2"/>
</dbReference>
<dbReference type="Proteomes" id="UP001417504">
    <property type="component" value="Unassembled WGS sequence"/>
</dbReference>
<dbReference type="InterPro" id="IPR040442">
    <property type="entry name" value="Pyrv_kinase-like_dom_sf"/>
</dbReference>
<dbReference type="InterPro" id="IPR015793">
    <property type="entry name" value="Pyrv_Knase_brl"/>
</dbReference>
<evidence type="ECO:0000256" key="9">
    <source>
        <dbReference type="ARBA" id="ARBA00022840"/>
    </source>
</evidence>
<evidence type="ECO:0000313" key="14">
    <source>
        <dbReference type="EMBL" id="KAK9145416.1"/>
    </source>
</evidence>
<dbReference type="InterPro" id="IPR011037">
    <property type="entry name" value="Pyrv_Knase-like_insert_dom_sf"/>
</dbReference>
<evidence type="ECO:0000256" key="4">
    <source>
        <dbReference type="ARBA" id="ARBA00012142"/>
    </source>
</evidence>
<dbReference type="GO" id="GO:0016301">
    <property type="term" value="F:kinase activity"/>
    <property type="evidence" value="ECO:0007669"/>
    <property type="project" value="UniProtKB-KW"/>
</dbReference>
<comment type="pathway">
    <text evidence="2">Carbohydrate degradation; glycolysis; pyruvate from D-glyceraldehyde 3-phosphate: step 5/5.</text>
</comment>
<feature type="domain" description="Pyruvate kinase barrel" evidence="13">
    <location>
        <begin position="516"/>
        <end position="770"/>
    </location>
</feature>
<dbReference type="Gene3D" id="3.20.20.60">
    <property type="entry name" value="Phosphoenolpyruvate-binding domains"/>
    <property type="match status" value="2"/>
</dbReference>
<keyword evidence="10" id="KW-0460">Magnesium</keyword>
<evidence type="ECO:0000256" key="12">
    <source>
        <dbReference type="ARBA" id="ARBA00023317"/>
    </source>
</evidence>
<evidence type="ECO:0000256" key="10">
    <source>
        <dbReference type="ARBA" id="ARBA00022842"/>
    </source>
</evidence>
<keyword evidence="6" id="KW-0479">Metal-binding</keyword>
<name>A0AAP0K416_9MAGN</name>